<evidence type="ECO:0000313" key="2">
    <source>
        <dbReference type="Proteomes" id="UP000239532"/>
    </source>
</evidence>
<dbReference type="EMBL" id="MQUC01000003">
    <property type="protein sequence ID" value="PRP67338.1"/>
    <property type="molecule type" value="Genomic_DNA"/>
</dbReference>
<protein>
    <recommendedName>
        <fullName evidence="3">TonB-dependent receptor</fullName>
    </recommendedName>
</protein>
<dbReference type="Proteomes" id="UP000239532">
    <property type="component" value="Unassembled WGS sequence"/>
</dbReference>
<dbReference type="SUPFAM" id="SSF49464">
    <property type="entry name" value="Carboxypeptidase regulatory domain-like"/>
    <property type="match status" value="1"/>
</dbReference>
<keyword evidence="2" id="KW-1185">Reference proteome</keyword>
<dbReference type="Pfam" id="PF13715">
    <property type="entry name" value="CarbopepD_reg_2"/>
    <property type="match status" value="1"/>
</dbReference>
<comment type="caution">
    <text evidence="1">The sequence shown here is derived from an EMBL/GenBank/DDBJ whole genome shotgun (WGS) entry which is preliminary data.</text>
</comment>
<sequence>MQSGVIISIENEIVPSATVIAKGINTNDFKFASADLDGKYQLQLTPSIDYVVTVRSIGYITISDTVNLLQDRRKNYILEKSTESLDSILVKARAPILQRGDTTAYRVEYFLTGNERKARDILEKIPGVEVDGRGNVKVNGEDVTTLMVDGKVFFSGDEKLGVNNIPSDVIDEIEIVQNYDPIPFMKNLRDSEQIALNIKLKEDKRNFFFGEIGVGGGYENIYRSHANLFYYSKKLGLNFISGVSNDGQRVFTLQDYIDFEGGQSLLLNDAKAYFALQNSSFGRYLNREDFTQNRNIVGAFNAVSEVNPRSTFTAYSVWLDDQSQFKSVANRFYPQQQLDEVLIDNSEVDALLGLTKLKWQYRKTIKNYWDFTGLLRTAFSNSNDGILSQISNREDRFTNSNSDLSDYSIDLKATHNAQWSDKSFIKWESEVKAGKNDDATLYNFNQPVFSSLLDFSGDPNDLLLDQNRNSENFKIGSSFDYFWNYGRRSQINARVNIDHTLEDYNTLDQELLSDGTQVSFQNSGFNNDLEYKLTAYGAGLNHTFKNEMHNLTFGFMLNRYDYSSQNLDQPLQQTTATKLLPAIDYEVSLLGGKKISFNYETSVSLPNSTALANRFRLTGYNRIFRGNPELDERYNHNTRLFYSAGGRNKGYLFTGSASINASNGSIQASRDFDSIDQITTYIFLREPNSAVSLNVSYLHLEPNWRFGLNPNFRISSSSDLINDDIVSLDVLNYGYKLSAVSSYKKFVNLNASFRQQFNSYDGFNTNRFLNTSFDINLSHDIGDNWIVESDFSQTYFKNLTTGVSRQFGLMDISGQYKPPSSSWIFNLNLKNVFNVDSRSNSSVSDFIISQTDTFILPFRASFEVSYTL</sequence>
<proteinExistence type="predicted"/>
<organism evidence="1 2">
    <name type="scientific">Nonlabens agnitus</name>
    <dbReference type="NCBI Taxonomy" id="870484"/>
    <lineage>
        <taxon>Bacteria</taxon>
        <taxon>Pseudomonadati</taxon>
        <taxon>Bacteroidota</taxon>
        <taxon>Flavobacteriia</taxon>
        <taxon>Flavobacteriales</taxon>
        <taxon>Flavobacteriaceae</taxon>
        <taxon>Nonlabens</taxon>
    </lineage>
</organism>
<dbReference type="SUPFAM" id="SSF56935">
    <property type="entry name" value="Porins"/>
    <property type="match status" value="1"/>
</dbReference>
<reference evidence="1 2" key="1">
    <citation type="submission" date="2016-11" db="EMBL/GenBank/DDBJ databases">
        <title>Trade-off between light-utilization and light-protection in marine flavobacteria.</title>
        <authorList>
            <person name="Kumagai Y."/>
        </authorList>
    </citation>
    <scope>NUCLEOTIDE SEQUENCE [LARGE SCALE GENOMIC DNA]</scope>
    <source>
        <strain evidence="1 2">JCM 17109</strain>
    </source>
</reference>
<dbReference type="RefSeq" id="WP_105983079.1">
    <property type="nucleotide sequence ID" value="NZ_MQUC01000003.1"/>
</dbReference>
<evidence type="ECO:0000313" key="1">
    <source>
        <dbReference type="EMBL" id="PRP67338.1"/>
    </source>
</evidence>
<dbReference type="Gene3D" id="2.60.40.1120">
    <property type="entry name" value="Carboxypeptidase-like, regulatory domain"/>
    <property type="match status" value="1"/>
</dbReference>
<accession>A0A2S9WV38</accession>
<dbReference type="AlphaFoldDB" id="A0A2S9WV38"/>
<gene>
    <name evidence="1" type="ORF">BST86_09640</name>
</gene>
<evidence type="ECO:0008006" key="3">
    <source>
        <dbReference type="Google" id="ProtNLM"/>
    </source>
</evidence>
<dbReference type="InterPro" id="IPR008969">
    <property type="entry name" value="CarboxyPept-like_regulatory"/>
</dbReference>
<name>A0A2S9WV38_9FLAO</name>